<evidence type="ECO:0000256" key="6">
    <source>
        <dbReference type="ARBA" id="ARBA00022777"/>
    </source>
</evidence>
<dbReference type="InterPro" id="IPR000719">
    <property type="entry name" value="Prot_kinase_dom"/>
</dbReference>
<evidence type="ECO:0000313" key="16">
    <source>
        <dbReference type="Proteomes" id="UP001150062"/>
    </source>
</evidence>
<dbReference type="SMART" id="SM00285">
    <property type="entry name" value="PBD"/>
    <property type="match status" value="1"/>
</dbReference>
<dbReference type="PANTHER" id="PTHR45832:SF22">
    <property type="entry name" value="SERINE_THREONINE-PROTEIN KINASE SAMKA-RELATED"/>
    <property type="match status" value="1"/>
</dbReference>
<accession>A0AAV7Y5A9</accession>
<dbReference type="Pfam" id="PF00069">
    <property type="entry name" value="Pkinase"/>
    <property type="match status" value="1"/>
</dbReference>
<evidence type="ECO:0000256" key="5">
    <source>
        <dbReference type="ARBA" id="ARBA00022741"/>
    </source>
</evidence>
<proteinExistence type="inferred from homology"/>
<comment type="catalytic activity">
    <reaction evidence="9">
        <text>L-seryl-[protein] + ATP = O-phospho-L-seryl-[protein] + ADP + H(+)</text>
        <dbReference type="Rhea" id="RHEA:17989"/>
        <dbReference type="Rhea" id="RHEA-COMP:9863"/>
        <dbReference type="Rhea" id="RHEA-COMP:11604"/>
        <dbReference type="ChEBI" id="CHEBI:15378"/>
        <dbReference type="ChEBI" id="CHEBI:29999"/>
        <dbReference type="ChEBI" id="CHEBI:30616"/>
        <dbReference type="ChEBI" id="CHEBI:83421"/>
        <dbReference type="ChEBI" id="CHEBI:456216"/>
        <dbReference type="EC" id="2.7.11.1"/>
    </reaction>
</comment>
<evidence type="ECO:0000313" key="15">
    <source>
        <dbReference type="Proteomes" id="UP001146793"/>
    </source>
</evidence>
<dbReference type="GO" id="GO:0004674">
    <property type="term" value="F:protein serine/threonine kinase activity"/>
    <property type="evidence" value="ECO:0007669"/>
    <property type="project" value="UniProtKB-KW"/>
</dbReference>
<gene>
    <name evidence="13" type="ORF">M0812_27453</name>
    <name evidence="14" type="ORF">M0813_20491</name>
</gene>
<dbReference type="Proteomes" id="UP001150062">
    <property type="component" value="Unassembled WGS sequence"/>
</dbReference>
<comment type="similarity">
    <text evidence="1">Belongs to the protein kinase superfamily. STE Ser/Thr protein kinase family. STE20 subfamily.</text>
</comment>
<dbReference type="CDD" id="cd06614">
    <property type="entry name" value="STKc_PAK"/>
    <property type="match status" value="1"/>
</dbReference>
<protein>
    <recommendedName>
        <fullName evidence="2">non-specific serine/threonine protein kinase</fullName>
        <ecNumber evidence="2">2.7.11.1</ecNumber>
    </recommendedName>
</protein>
<reference evidence="13" key="2">
    <citation type="submission" date="2022-08" db="EMBL/GenBank/DDBJ databases">
        <title>Novel sulphate-reducing endosymbionts in the free-living metamonad Anaeramoeba.</title>
        <authorList>
            <person name="Jerlstrom-Hultqvist J."/>
            <person name="Cepicka I."/>
            <person name="Gallot-Lavallee L."/>
            <person name="Salas-Leiva D."/>
            <person name="Curtis B.A."/>
            <person name="Zahonova K."/>
            <person name="Pipaliya S."/>
            <person name="Dacks J."/>
            <person name="Roger A.J."/>
        </authorList>
    </citation>
    <scope>NUCLEOTIDE SEQUENCE</scope>
    <source>
        <strain evidence="13">Busselton2</strain>
    </source>
</reference>
<dbReference type="Proteomes" id="UP001146793">
    <property type="component" value="Unassembled WGS sequence"/>
</dbReference>
<dbReference type="InterPro" id="IPR051931">
    <property type="entry name" value="PAK3-like"/>
</dbReference>
<feature type="domain" description="CRIB" evidence="12">
    <location>
        <begin position="30"/>
        <end position="43"/>
    </location>
</feature>
<dbReference type="InterPro" id="IPR000095">
    <property type="entry name" value="CRIB_dom"/>
</dbReference>
<feature type="binding site" evidence="10">
    <location>
        <position position="154"/>
    </location>
    <ligand>
        <name>ATP</name>
        <dbReference type="ChEBI" id="CHEBI:30616"/>
    </ligand>
</feature>
<sequence length="401" mass="45617">MSNQKNNKQQKKGFMVGIKKVLKKKNKMDISLPYNFKHNIHVDFNSETGFTGLPEQWEQRIKQSGITKEEVLENSETVLDVLKFQDQSTIKGQQLTEEEKNQSQTTNVKRTLNDLISHEDPNKIFNNLEKIGEGSTGLVYKTTHIKTSKVVAVKVMSNIGEQNMKMIQNEIAMMRSCKHKNVVEYVGSFLSGDNLWVAMEYMDGGNLTEVISVCKMSEPQIAVVCKENLRALNYIHGLNRIHRDIKSDNVLLNTNGAVKLADFGYCAQLTEEVTKRNSVVGTPYWMAPELIRGQDYGVKVDIWSLGIMAIEMAEGEPPYLEYPPLRALFLIATHGPPELNEPEKWSDEFKDFLAKCLDQNPDTRASADQLLRHPFIRKACSLRGLVPLVKRAMLAQNEYEY</sequence>
<evidence type="ECO:0000256" key="1">
    <source>
        <dbReference type="ARBA" id="ARBA00008874"/>
    </source>
</evidence>
<dbReference type="SUPFAM" id="SSF56112">
    <property type="entry name" value="Protein kinase-like (PK-like)"/>
    <property type="match status" value="1"/>
</dbReference>
<evidence type="ECO:0000256" key="7">
    <source>
        <dbReference type="ARBA" id="ARBA00022840"/>
    </source>
</evidence>
<keyword evidence="6 13" id="KW-0418">Kinase</keyword>
<evidence type="ECO:0000256" key="9">
    <source>
        <dbReference type="ARBA" id="ARBA00048679"/>
    </source>
</evidence>
<evidence type="ECO:0000313" key="14">
    <source>
        <dbReference type="EMBL" id="KAJ6245289.1"/>
    </source>
</evidence>
<evidence type="ECO:0000313" key="13">
    <source>
        <dbReference type="EMBL" id="KAJ3425022.1"/>
    </source>
</evidence>
<comment type="catalytic activity">
    <reaction evidence="8">
        <text>L-threonyl-[protein] + ATP = O-phospho-L-threonyl-[protein] + ADP + H(+)</text>
        <dbReference type="Rhea" id="RHEA:46608"/>
        <dbReference type="Rhea" id="RHEA-COMP:11060"/>
        <dbReference type="Rhea" id="RHEA-COMP:11605"/>
        <dbReference type="ChEBI" id="CHEBI:15378"/>
        <dbReference type="ChEBI" id="CHEBI:30013"/>
        <dbReference type="ChEBI" id="CHEBI:30616"/>
        <dbReference type="ChEBI" id="CHEBI:61977"/>
        <dbReference type="ChEBI" id="CHEBI:456216"/>
        <dbReference type="EC" id="2.7.11.1"/>
    </reaction>
</comment>
<dbReference type="Gene3D" id="3.90.810.10">
    <property type="entry name" value="CRIB domain"/>
    <property type="match status" value="1"/>
</dbReference>
<dbReference type="PROSITE" id="PS50108">
    <property type="entry name" value="CRIB"/>
    <property type="match status" value="1"/>
</dbReference>
<keyword evidence="7 10" id="KW-0067">ATP-binding</keyword>
<dbReference type="SMART" id="SM00220">
    <property type="entry name" value="S_TKc"/>
    <property type="match status" value="1"/>
</dbReference>
<dbReference type="InterPro" id="IPR011009">
    <property type="entry name" value="Kinase-like_dom_sf"/>
</dbReference>
<keyword evidence="4" id="KW-0808">Transferase</keyword>
<dbReference type="PANTHER" id="PTHR45832">
    <property type="entry name" value="SERINE/THREONINE-PROTEIN KINASE SAMKA-RELATED-RELATED"/>
    <property type="match status" value="1"/>
</dbReference>
<reference evidence="14" key="1">
    <citation type="submission" date="2022-08" db="EMBL/GenBank/DDBJ databases">
        <title>Novel sulfate-reducing endosymbionts in the free-living metamonad Anaeramoeba.</title>
        <authorList>
            <person name="Jerlstrom-Hultqvist J."/>
            <person name="Cepicka I."/>
            <person name="Gallot-Lavallee L."/>
            <person name="Salas-Leiva D."/>
            <person name="Curtis B.A."/>
            <person name="Zahonova K."/>
            <person name="Pipaliya S."/>
            <person name="Dacks J."/>
            <person name="Roger A.J."/>
        </authorList>
    </citation>
    <scope>NUCLEOTIDE SEQUENCE</scope>
    <source>
        <strain evidence="14">Schooner1</strain>
    </source>
</reference>
<dbReference type="InterPro" id="IPR017441">
    <property type="entry name" value="Protein_kinase_ATP_BS"/>
</dbReference>
<dbReference type="AlphaFoldDB" id="A0AAV7Y5A9"/>
<evidence type="ECO:0000256" key="8">
    <source>
        <dbReference type="ARBA" id="ARBA00047899"/>
    </source>
</evidence>
<dbReference type="Pfam" id="PF00786">
    <property type="entry name" value="PBD"/>
    <property type="match status" value="1"/>
</dbReference>
<evidence type="ECO:0000256" key="4">
    <source>
        <dbReference type="ARBA" id="ARBA00022679"/>
    </source>
</evidence>
<dbReference type="EMBL" id="JAOAOG010000146">
    <property type="protein sequence ID" value="KAJ6245289.1"/>
    <property type="molecule type" value="Genomic_DNA"/>
</dbReference>
<comment type="caution">
    <text evidence="13">The sequence shown here is derived from an EMBL/GenBank/DDBJ whole genome shotgun (WGS) entry which is preliminary data.</text>
</comment>
<dbReference type="Gene3D" id="1.10.510.10">
    <property type="entry name" value="Transferase(Phosphotransferase) domain 1"/>
    <property type="match status" value="1"/>
</dbReference>
<evidence type="ECO:0000256" key="10">
    <source>
        <dbReference type="PROSITE-ProRule" id="PRU10141"/>
    </source>
</evidence>
<dbReference type="InterPro" id="IPR036936">
    <property type="entry name" value="CRIB_dom_sf"/>
</dbReference>
<dbReference type="EC" id="2.7.11.1" evidence="2"/>
<feature type="domain" description="Protein kinase" evidence="11">
    <location>
        <begin position="125"/>
        <end position="376"/>
    </location>
</feature>
<dbReference type="FunFam" id="1.10.510.10:FF:000905">
    <property type="entry name" value="Non-specific serine/threonine protein kinase"/>
    <property type="match status" value="1"/>
</dbReference>
<evidence type="ECO:0000259" key="12">
    <source>
        <dbReference type="PROSITE" id="PS50108"/>
    </source>
</evidence>
<dbReference type="GO" id="GO:0005524">
    <property type="term" value="F:ATP binding"/>
    <property type="evidence" value="ECO:0007669"/>
    <property type="project" value="UniProtKB-UniRule"/>
</dbReference>
<keyword evidence="3 13" id="KW-0723">Serine/threonine-protein kinase</keyword>
<evidence type="ECO:0000256" key="3">
    <source>
        <dbReference type="ARBA" id="ARBA00022527"/>
    </source>
</evidence>
<evidence type="ECO:0000259" key="11">
    <source>
        <dbReference type="PROSITE" id="PS50011"/>
    </source>
</evidence>
<keyword evidence="5 10" id="KW-0547">Nucleotide-binding</keyword>
<dbReference type="CDD" id="cd01093">
    <property type="entry name" value="CRIB_PAK_like"/>
    <property type="match status" value="1"/>
</dbReference>
<dbReference type="PROSITE" id="PS00107">
    <property type="entry name" value="PROTEIN_KINASE_ATP"/>
    <property type="match status" value="1"/>
</dbReference>
<dbReference type="PROSITE" id="PS50011">
    <property type="entry name" value="PROTEIN_KINASE_DOM"/>
    <property type="match status" value="1"/>
</dbReference>
<keyword evidence="16" id="KW-1185">Reference proteome</keyword>
<evidence type="ECO:0000256" key="2">
    <source>
        <dbReference type="ARBA" id="ARBA00012513"/>
    </source>
</evidence>
<dbReference type="EMBL" id="JANTQA010000070">
    <property type="protein sequence ID" value="KAJ3425022.1"/>
    <property type="molecule type" value="Genomic_DNA"/>
</dbReference>
<dbReference type="InterPro" id="IPR033923">
    <property type="entry name" value="PAK_BD"/>
</dbReference>
<name>A0AAV7Y5A9_9EUKA</name>
<organism evidence="13 15">
    <name type="scientific">Anaeramoeba flamelloides</name>
    <dbReference type="NCBI Taxonomy" id="1746091"/>
    <lineage>
        <taxon>Eukaryota</taxon>
        <taxon>Metamonada</taxon>
        <taxon>Anaeramoebidae</taxon>
        <taxon>Anaeramoeba</taxon>
    </lineage>
</organism>